<dbReference type="InterPro" id="IPR020904">
    <property type="entry name" value="Sc_DH/Rdtase_CS"/>
</dbReference>
<evidence type="ECO:0000313" key="3">
    <source>
        <dbReference type="Proteomes" id="UP001629274"/>
    </source>
</evidence>
<dbReference type="RefSeq" id="WP_408263460.1">
    <property type="nucleotide sequence ID" value="NZ_JAQQCK010000012.1"/>
</dbReference>
<dbReference type="PROSITE" id="PS00061">
    <property type="entry name" value="ADH_SHORT"/>
    <property type="match status" value="1"/>
</dbReference>
<dbReference type="PANTHER" id="PTHR42879">
    <property type="entry name" value="3-OXOACYL-(ACYL-CARRIER-PROTEIN) REDUCTASE"/>
    <property type="match status" value="1"/>
</dbReference>
<accession>A0ABW9BKV8</accession>
<dbReference type="Pfam" id="PF13561">
    <property type="entry name" value="adh_short_C2"/>
    <property type="match status" value="1"/>
</dbReference>
<keyword evidence="3" id="KW-1185">Reference proteome</keyword>
<comment type="caution">
    <text evidence="2">The sequence shown here is derived from an EMBL/GenBank/DDBJ whole genome shotgun (WGS) entry which is preliminary data.</text>
</comment>
<name>A0ABW9BKV8_9BURK</name>
<dbReference type="EMBL" id="JAQQDR010000005">
    <property type="protein sequence ID" value="MFM0239781.1"/>
    <property type="molecule type" value="Genomic_DNA"/>
</dbReference>
<organism evidence="2 3">
    <name type="scientific">Paraburkholderia phytofirmans</name>
    <dbReference type="NCBI Taxonomy" id="261302"/>
    <lineage>
        <taxon>Bacteria</taxon>
        <taxon>Pseudomonadati</taxon>
        <taxon>Pseudomonadota</taxon>
        <taxon>Betaproteobacteria</taxon>
        <taxon>Burkholderiales</taxon>
        <taxon>Burkholderiaceae</taxon>
        <taxon>Paraburkholderia</taxon>
    </lineage>
</organism>
<dbReference type="Proteomes" id="UP001629274">
    <property type="component" value="Unassembled WGS sequence"/>
</dbReference>
<evidence type="ECO:0000256" key="1">
    <source>
        <dbReference type="ARBA" id="ARBA00006484"/>
    </source>
</evidence>
<proteinExistence type="inferred from homology"/>
<dbReference type="PRINTS" id="PR00081">
    <property type="entry name" value="GDHRDH"/>
</dbReference>
<dbReference type="InterPro" id="IPR002347">
    <property type="entry name" value="SDR_fam"/>
</dbReference>
<dbReference type="SUPFAM" id="SSF51735">
    <property type="entry name" value="NAD(P)-binding Rossmann-fold domains"/>
    <property type="match status" value="1"/>
</dbReference>
<dbReference type="Gene3D" id="3.40.50.720">
    <property type="entry name" value="NAD(P)-binding Rossmann-like Domain"/>
    <property type="match status" value="1"/>
</dbReference>
<dbReference type="InterPro" id="IPR036291">
    <property type="entry name" value="NAD(P)-bd_dom_sf"/>
</dbReference>
<dbReference type="PRINTS" id="PR00080">
    <property type="entry name" value="SDRFAMILY"/>
</dbReference>
<evidence type="ECO:0000313" key="2">
    <source>
        <dbReference type="EMBL" id="MFM0239781.1"/>
    </source>
</evidence>
<gene>
    <name evidence="2" type="ORF">PQR03_16755</name>
</gene>
<protein>
    <submittedName>
        <fullName evidence="2">SDR family oxidoreductase</fullName>
    </submittedName>
</protein>
<sequence>MRDLTGKIAIVTGGARGIGQAIIRRLAEDGADVVCIDIGASDETCSMVKALGRKALGLVADVSSLDELATAAAEVEKQFGPAHILVNNAGLHPHMTTFDKLTPELWRKTMSVNFDSMFYAAKCFVPQMQRNRWGRIVNMSSSVVNVAPPGGIHYVASKAGVLGLTRGLARELGEYNITVNAIAPSIVETPGFEAMGLSQDMLDAVVAQQSIKTLTQVSDLTGTVAFLCSQDARLYTGQHVHIDGGIVFGD</sequence>
<reference evidence="2 3" key="1">
    <citation type="journal article" date="2024" name="Chem. Sci.">
        <title>Discovery of megapolipeptins by genome mining of a Burkholderiales bacteria collection.</title>
        <authorList>
            <person name="Paulo B.S."/>
            <person name="Recchia M.J.J."/>
            <person name="Lee S."/>
            <person name="Fergusson C.H."/>
            <person name="Romanowski S.B."/>
            <person name="Hernandez A."/>
            <person name="Krull N."/>
            <person name="Liu D.Y."/>
            <person name="Cavanagh H."/>
            <person name="Bos A."/>
            <person name="Gray C.A."/>
            <person name="Murphy B.T."/>
            <person name="Linington R.G."/>
            <person name="Eustaquio A.S."/>
        </authorList>
    </citation>
    <scope>NUCLEOTIDE SEQUENCE [LARGE SCALE GENOMIC DNA]</scope>
    <source>
        <strain evidence="2 3">RL17-351-BIE-A</strain>
    </source>
</reference>
<dbReference type="PANTHER" id="PTHR42879:SF2">
    <property type="entry name" value="3-OXOACYL-[ACYL-CARRIER-PROTEIN] REDUCTASE FABG"/>
    <property type="match status" value="1"/>
</dbReference>
<comment type="similarity">
    <text evidence="1">Belongs to the short-chain dehydrogenases/reductases (SDR) family.</text>
</comment>
<dbReference type="InterPro" id="IPR050259">
    <property type="entry name" value="SDR"/>
</dbReference>